<gene>
    <name evidence="1" type="ORF">BN860_13322g</name>
</gene>
<keyword evidence="2" id="KW-1185">Reference proteome</keyword>
<dbReference type="EMBL" id="HG316455">
    <property type="protein sequence ID" value="CDF88570.1"/>
    <property type="molecule type" value="Genomic_DNA"/>
</dbReference>
<dbReference type="Proteomes" id="UP000019375">
    <property type="component" value="Unassembled WGS sequence"/>
</dbReference>
<sequence length="257" mass="29613">MHHSIKRVATRYYAHTSGRLPPKSLLVKQADRLKRSQGHDGEGSHLMISSLKDIASMFQASSDTPEDEERELWDHRNHLRQLIEGGELNRLLQDKFGLKSPNQLMSTALLISQFPKLNNQQRDLIQEAVTMGPERSWREIAPYMKQLQFYFSFGSFGPRHGLPFDTTHRPLDFTFIPPSQTTDNGKIKVHKLNRNQLVDLYSITNGRKNIFNNKSLDLGSRCVIWSAILLAMMVALQERHLKEDPDAKVNVLERRND</sequence>
<accession>A0A8J2X6R6</accession>
<name>A0A8J2X6R6_ZYGB2</name>
<proteinExistence type="predicted"/>
<evidence type="ECO:0000313" key="1">
    <source>
        <dbReference type="EMBL" id="CDF88570.1"/>
    </source>
</evidence>
<reference evidence="2" key="1">
    <citation type="journal article" date="2013" name="Genome Announc.">
        <title>Genome sequence of the food spoilage yeast Zygosaccharomyces bailii CLIB 213(T).</title>
        <authorList>
            <person name="Galeote V."/>
            <person name="Bigey F."/>
            <person name="Devillers H."/>
            <person name="Neuveglise C."/>
            <person name="Dequin S."/>
        </authorList>
    </citation>
    <scope>NUCLEOTIDE SEQUENCE [LARGE SCALE GENOMIC DNA]</scope>
    <source>
        <strain evidence="2">CLIB 213 / ATCC 58445 / CBS 680 / CCRC 21525 / NBRC 1098 / NCYC 1416 / NRRL Y-2227</strain>
    </source>
</reference>
<dbReference type="OrthoDB" id="4069787at2759"/>
<organism evidence="1 2">
    <name type="scientific">Zygosaccharomyces bailii (strain CLIB 213 / ATCC 58445 / CBS 680 / BCRC 21525 / NBRC 1098 / NCYC 1416 / NRRL Y-2227)</name>
    <dbReference type="NCBI Taxonomy" id="1333698"/>
    <lineage>
        <taxon>Eukaryota</taxon>
        <taxon>Fungi</taxon>
        <taxon>Dikarya</taxon>
        <taxon>Ascomycota</taxon>
        <taxon>Saccharomycotina</taxon>
        <taxon>Saccharomycetes</taxon>
        <taxon>Saccharomycetales</taxon>
        <taxon>Saccharomycetaceae</taxon>
        <taxon>Zygosaccharomyces</taxon>
    </lineage>
</organism>
<protein>
    <submittedName>
        <fullName evidence="1">BN860_13322g1_1</fullName>
    </submittedName>
</protein>
<evidence type="ECO:0000313" key="2">
    <source>
        <dbReference type="Proteomes" id="UP000019375"/>
    </source>
</evidence>
<dbReference type="AlphaFoldDB" id="A0A8J2X6R6"/>